<evidence type="ECO:0000313" key="2">
    <source>
        <dbReference type="Proteomes" id="UP000030014"/>
    </source>
</evidence>
<evidence type="ECO:0000313" key="1">
    <source>
        <dbReference type="EMBL" id="KGM93337.1"/>
    </source>
</evidence>
<gene>
    <name evidence="1" type="ORF">Z955_15290</name>
</gene>
<reference evidence="1 2" key="1">
    <citation type="submission" date="2014-01" db="EMBL/GenBank/DDBJ databases">
        <title>Plasmidome dynamics in the species complex Clostridium novyi sensu lato converts strains of independent lineages into distinctly different pathogens.</title>
        <authorList>
            <person name="Skarin H."/>
            <person name="Segerman B."/>
        </authorList>
    </citation>
    <scope>NUCLEOTIDE SEQUENCE [LARGE SCALE GENOMIC DNA]</scope>
    <source>
        <strain evidence="1 2">DC5</strain>
    </source>
</reference>
<accession>A0A0A0HXS9</accession>
<organism evidence="1 2">
    <name type="scientific">Clostridium botulinum C/D str. DC5</name>
    <dbReference type="NCBI Taxonomy" id="1443128"/>
    <lineage>
        <taxon>Bacteria</taxon>
        <taxon>Bacillati</taxon>
        <taxon>Bacillota</taxon>
        <taxon>Clostridia</taxon>
        <taxon>Eubacteriales</taxon>
        <taxon>Clostridiaceae</taxon>
        <taxon>Clostridium</taxon>
    </lineage>
</organism>
<dbReference type="Proteomes" id="UP000030014">
    <property type="component" value="Unassembled WGS sequence"/>
</dbReference>
<dbReference type="EMBL" id="JDRY01000170">
    <property type="protein sequence ID" value="KGM93337.1"/>
    <property type="molecule type" value="Genomic_DNA"/>
</dbReference>
<proteinExistence type="predicted"/>
<dbReference type="RefSeq" id="WP_003366575.1">
    <property type="nucleotide sequence ID" value="NZ_JDRY01000170.1"/>
</dbReference>
<sequence>MKIQRWTSSKFVKIGLDKLKKVCKQNDGVNSLTEGEMNMEMVVERKHTNQYVKSNKKKVLEAIKKCNKKYARAMKELAK</sequence>
<name>A0A0A0HXS9_CLOBO</name>
<protein>
    <submittedName>
        <fullName evidence="1">Uncharacterized protein</fullName>
    </submittedName>
</protein>
<comment type="caution">
    <text evidence="1">The sequence shown here is derived from an EMBL/GenBank/DDBJ whole genome shotgun (WGS) entry which is preliminary data.</text>
</comment>
<dbReference type="AlphaFoldDB" id="A0A0A0HXS9"/>